<dbReference type="PROSITE" id="PS50853">
    <property type="entry name" value="FN3"/>
    <property type="match status" value="2"/>
</dbReference>
<evidence type="ECO:0000256" key="8">
    <source>
        <dbReference type="ARBA" id="ARBA00023170"/>
    </source>
</evidence>
<dbReference type="SUPFAM" id="SSF49265">
    <property type="entry name" value="Fibronectin type III"/>
    <property type="match status" value="2"/>
</dbReference>
<protein>
    <submittedName>
        <fullName evidence="13 15">Interleukin-6 receptor subunit beta-like</fullName>
    </submittedName>
</protein>
<feature type="signal peptide" evidence="11">
    <location>
        <begin position="1"/>
        <end position="22"/>
    </location>
</feature>
<evidence type="ECO:0000256" key="9">
    <source>
        <dbReference type="ARBA" id="ARBA00023180"/>
    </source>
</evidence>
<gene>
    <name evidence="15" type="primary">LOC103374567</name>
</gene>
<evidence type="ECO:0000256" key="1">
    <source>
        <dbReference type="ARBA" id="ARBA00004479"/>
    </source>
</evidence>
<keyword evidence="5" id="KW-0677">Repeat</keyword>
<dbReference type="Gene3D" id="2.60.40.10">
    <property type="entry name" value="Immunoglobulins"/>
    <property type="match status" value="4"/>
</dbReference>
<dbReference type="PANTHER" id="PTHR48423:SF1">
    <property type="entry name" value="INTERLEUKIN-27 RECEPTOR SUBUNIT ALPHA"/>
    <property type="match status" value="1"/>
</dbReference>
<keyword evidence="3 10" id="KW-0812">Transmembrane</keyword>
<dbReference type="PANTHER" id="PTHR48423">
    <property type="entry name" value="INTERLEUKIN-27 RECEPTOR SUBUNIT ALPHA"/>
    <property type="match status" value="1"/>
</dbReference>
<proteinExistence type="inferred from homology"/>
<evidence type="ECO:0000256" key="3">
    <source>
        <dbReference type="ARBA" id="ARBA00022692"/>
    </source>
</evidence>
<evidence type="ECO:0000313" key="14">
    <source>
        <dbReference type="Proteomes" id="UP000694891"/>
    </source>
</evidence>
<dbReference type="InterPro" id="IPR003961">
    <property type="entry name" value="FN3_dom"/>
</dbReference>
<reference evidence="13" key="1">
    <citation type="submission" date="2023-09" db="UniProtKB">
        <authorList>
            <consortium name="Ensembl"/>
        </authorList>
    </citation>
    <scope>IDENTIFICATION</scope>
</reference>
<evidence type="ECO:0000256" key="10">
    <source>
        <dbReference type="SAM" id="Phobius"/>
    </source>
</evidence>
<evidence type="ECO:0000256" key="6">
    <source>
        <dbReference type="ARBA" id="ARBA00022989"/>
    </source>
</evidence>
<dbReference type="STRING" id="144197.ENSSPAP00000004806"/>
<keyword evidence="7 10" id="KW-0472">Membrane</keyword>
<name>A0A3B4ZBL3_9TELE</name>
<dbReference type="AlphaFoldDB" id="A0A3B4ZBL3"/>
<evidence type="ECO:0000256" key="5">
    <source>
        <dbReference type="ARBA" id="ARBA00022737"/>
    </source>
</evidence>
<dbReference type="InterPro" id="IPR052672">
    <property type="entry name" value="Type1_Cytokine_Rcpt_Type2"/>
</dbReference>
<comment type="similarity">
    <text evidence="2">Belongs to the type I cytokine receptor family. Type 2 subfamily.</text>
</comment>
<dbReference type="GO" id="GO:0005886">
    <property type="term" value="C:plasma membrane"/>
    <property type="evidence" value="ECO:0007669"/>
    <property type="project" value="UniProtKB-ARBA"/>
</dbReference>
<feature type="chain" id="PRO_5044591133" evidence="11">
    <location>
        <begin position="23"/>
        <end position="728"/>
    </location>
</feature>
<organism evidence="13">
    <name type="scientific">Stegastes partitus</name>
    <name type="common">bicolor damselfish</name>
    <dbReference type="NCBI Taxonomy" id="144197"/>
    <lineage>
        <taxon>Eukaryota</taxon>
        <taxon>Metazoa</taxon>
        <taxon>Chordata</taxon>
        <taxon>Craniata</taxon>
        <taxon>Vertebrata</taxon>
        <taxon>Euteleostomi</taxon>
        <taxon>Actinopterygii</taxon>
        <taxon>Neopterygii</taxon>
        <taxon>Teleostei</taxon>
        <taxon>Neoteleostei</taxon>
        <taxon>Acanthomorphata</taxon>
        <taxon>Ovalentaria</taxon>
        <taxon>Pomacentridae</taxon>
        <taxon>Stegastes</taxon>
    </lineage>
</organism>
<reference evidence="15" key="2">
    <citation type="submission" date="2025-04" db="UniProtKB">
        <authorList>
            <consortium name="RefSeq"/>
        </authorList>
    </citation>
    <scope>IDENTIFICATION</scope>
</reference>
<evidence type="ECO:0000256" key="4">
    <source>
        <dbReference type="ARBA" id="ARBA00022729"/>
    </source>
</evidence>
<feature type="domain" description="Fibronectin type-III" evidence="12">
    <location>
        <begin position="337"/>
        <end position="434"/>
    </location>
</feature>
<dbReference type="GeneID" id="103374567"/>
<dbReference type="RefSeq" id="XP_008302894.1">
    <property type="nucleotide sequence ID" value="XM_008304672.1"/>
</dbReference>
<sequence>MDVKVQLSVWTLWSCFFTVFSAEVTVTNSDLKPCRENKRVCATEPKDCRRLAAAATLEPLDVSCFYQQSSDRRSVTCSWTRELDRNSEASLIFTRGGNVSFCPGIFNPAAVLNVTVRTRNYLTGEETWSQPHTMSLNKAVKPPPPSVVLLSSSEDSLVVSVNSSSDGSCRLRYKLNDTRMWTLAPDPFSVAARRQLIVTIKPLRTFSLYRASASCRPPDGVWSDWSSNISGTTLDRAPSKPPDVCYRVEKRESDGSFRLRLMWKAPDPDDAGGRILGYQVRCGGRVHNVTGTTALLEAEEGNCSVAAFNTAGYSPAAHLSADAQRRGGESLIHTLPSVRNLWVSSSYPDQAALLVQWKPPSSVPPVSHFNLQWSSESDPSVSRWSTVDASASSAVIRDVDSAESYLITVTPVHHQLCGRPQSLPADLQHGALLEVVGLKVAAVNKTTVTVKWAWQRGSGPIRVRRYRAMLRTDCDSQSVSLWPDQSQHAFFNLTPNTQYSLLLLADNVTKSIIPVTTDFDELPAVATATPLLLLAAAVFIVSILSRTVYKSYFFPPISSPRGSTTGQWLMDPNLQKCSERNVLLMEDFQVTDVLGEKSLITVNPKSQPSSEETDEDSCQPVQLSVQLSTLKLDSEYVSEAAQTSDRQQHEAHSWFHQKEDEQVNACDAGRRRFDGFLAETQQTTCKEEFLLDSEAENEPGDGSYLICEADYITNSCFGTNEDKSFSGA</sequence>
<dbReference type="InterPro" id="IPR036116">
    <property type="entry name" value="FN3_sf"/>
</dbReference>
<evidence type="ECO:0000313" key="15">
    <source>
        <dbReference type="RefSeq" id="XP_008302894.1"/>
    </source>
</evidence>
<dbReference type="SMART" id="SM00060">
    <property type="entry name" value="FN3"/>
    <property type="match status" value="4"/>
</dbReference>
<keyword evidence="8" id="KW-0675">Receptor</keyword>
<keyword evidence="9" id="KW-0325">Glycoprotein</keyword>
<feature type="domain" description="Fibronectin type-III" evidence="12">
    <location>
        <begin position="143"/>
        <end position="236"/>
    </location>
</feature>
<comment type="subcellular location">
    <subcellularLocation>
        <location evidence="1">Membrane</location>
        <topology evidence="1">Single-pass type I membrane protein</topology>
    </subcellularLocation>
</comment>
<evidence type="ECO:0000259" key="12">
    <source>
        <dbReference type="PROSITE" id="PS50853"/>
    </source>
</evidence>
<evidence type="ECO:0000256" key="2">
    <source>
        <dbReference type="ARBA" id="ARBA00008921"/>
    </source>
</evidence>
<dbReference type="OrthoDB" id="9828391at2759"/>
<evidence type="ECO:0000256" key="7">
    <source>
        <dbReference type="ARBA" id="ARBA00023136"/>
    </source>
</evidence>
<evidence type="ECO:0000256" key="11">
    <source>
        <dbReference type="SAM" id="SignalP"/>
    </source>
</evidence>
<keyword evidence="4 11" id="KW-0732">Signal</keyword>
<dbReference type="InterPro" id="IPR013783">
    <property type="entry name" value="Ig-like_fold"/>
</dbReference>
<keyword evidence="14" id="KW-1185">Reference proteome</keyword>
<accession>A0A3B4ZBL3</accession>
<dbReference type="GeneTree" id="ENSGT00940000159608"/>
<evidence type="ECO:0000313" key="13">
    <source>
        <dbReference type="Ensembl" id="ENSSPAP00000004806.1"/>
    </source>
</evidence>
<feature type="transmembrane region" description="Helical" evidence="10">
    <location>
        <begin position="522"/>
        <end position="544"/>
    </location>
</feature>
<dbReference type="Proteomes" id="UP000694891">
    <property type="component" value="Unplaced"/>
</dbReference>
<dbReference type="Ensembl" id="ENSSPAT00000004902.1">
    <property type="protein sequence ID" value="ENSSPAP00000004806.1"/>
    <property type="gene ID" value="ENSSPAG00000003732.1"/>
</dbReference>
<keyword evidence="6 10" id="KW-1133">Transmembrane helix</keyword>